<name>A0A8J4F6T6_9CHLO</name>
<evidence type="ECO:0000256" key="4">
    <source>
        <dbReference type="ARBA" id="ARBA00022679"/>
    </source>
</evidence>
<feature type="compositionally biased region" description="Pro residues" evidence="8">
    <location>
        <begin position="448"/>
        <end position="458"/>
    </location>
</feature>
<evidence type="ECO:0000256" key="2">
    <source>
        <dbReference type="ARBA" id="ARBA00007647"/>
    </source>
</evidence>
<feature type="compositionally biased region" description="Low complexity" evidence="8">
    <location>
        <begin position="180"/>
        <end position="228"/>
    </location>
</feature>
<dbReference type="AlphaFoldDB" id="A0A8J4F6T6"/>
<keyword evidence="9" id="KW-0732">Signal</keyword>
<keyword evidence="7" id="KW-0472">Membrane</keyword>
<comment type="caution">
    <text evidence="10">The sequence shown here is derived from an EMBL/GenBank/DDBJ whole genome shotgun (WGS) entry which is preliminary data.</text>
</comment>
<evidence type="ECO:0000313" key="11">
    <source>
        <dbReference type="Proteomes" id="UP000747399"/>
    </source>
</evidence>
<dbReference type="PANTHER" id="PTHR21461:SF69">
    <property type="entry name" value="GLYCOSYLTRANSFERASE FAMILY 92 PROTEIN"/>
    <property type="match status" value="1"/>
</dbReference>
<protein>
    <recommendedName>
        <fullName evidence="12">Glycosyltransferase family 92 protein</fullName>
    </recommendedName>
</protein>
<feature type="region of interest" description="Disordered" evidence="8">
    <location>
        <begin position="167"/>
        <end position="270"/>
    </location>
</feature>
<feature type="compositionally biased region" description="Acidic residues" evidence="8">
    <location>
        <begin position="774"/>
        <end position="786"/>
    </location>
</feature>
<evidence type="ECO:0000256" key="7">
    <source>
        <dbReference type="ARBA" id="ARBA00023136"/>
    </source>
</evidence>
<evidence type="ECO:0000256" key="8">
    <source>
        <dbReference type="SAM" id="MobiDB-lite"/>
    </source>
</evidence>
<sequence>MHTCPVCATKCVLLLFLSLCRCSLAQLLIDSTDMGVHKCEFQGRLGDETVQLYVFLTACVRPFSDGGAPPGAMKSTIKTTTTTATKAADGNAPAVSPSVQGAPAGAHGTRVLAAAEAAPPSPPLQPPPLPNFFLSGFAFMFVPKQPVHTTQLQQPLSTILWAAQRPRGDYHLPQPPVGRAGASSSSSSNNNVGSSSSSSSNASGSTNAAPNGNRSSSSSSSSSSSTGGSSSGGGDVGAGGVTSSRSDATNNDIPRVAGVRRPRGLMQEDVTAPWPPDTYLGAVYEAAVQLVNGTYGAISIRSLHSSQQHAVHLSFRDPLHWIVNPHLRRVPGRLSLRAVLSPDDLAAITNVTTGTATESAAVQPGSPAFEIRATGFDGTCSYTPSPSRGRTLLPAANIPTCGWLDPDRVAYDNSIYKIWRSIQQQNGPSRLHRTRRKHQRRKQKRRQSPPPPPPPPPATSFSPPKYMVLSPYFNLAPYDFATLLIHHLDYHATLGIQHYLVYIEEGQERLMQDTRLTALAAAGRLQLVCWRELPTIKLPGTGKRHPYGSQILIYNHALLSLWHEPAVVAVADLDEYLVTKHPMTLDQVLLSCSPQGRYPAAALWIPRRSAICTTCWLALVANQQYTPVVHKPTSRTNQLQAKAFQEISRRFIHNGTLVAAVATLERRLWLTAATTNASAVQPSHPLEHYRHWLEGWHYKSIMYSHRVSYVSVHSSYSLPSGRWPHTGARAGCAVWLHVETQLGPRDGLAEVPGQVWGIGARVGEGGKEEKEKEGEEEEEEEEEEEGIGANTAAAAVG</sequence>
<dbReference type="Proteomes" id="UP000747399">
    <property type="component" value="Unassembled WGS sequence"/>
</dbReference>
<feature type="non-terminal residue" evidence="10">
    <location>
        <position position="1"/>
    </location>
</feature>
<dbReference type="EMBL" id="BNCO01000052">
    <property type="protein sequence ID" value="GIL62548.1"/>
    <property type="molecule type" value="Genomic_DNA"/>
</dbReference>
<evidence type="ECO:0008006" key="12">
    <source>
        <dbReference type="Google" id="ProtNLM"/>
    </source>
</evidence>
<feature type="chain" id="PRO_5035158057" description="Glycosyltransferase family 92 protein" evidence="9">
    <location>
        <begin position="26"/>
        <end position="797"/>
    </location>
</feature>
<comment type="similarity">
    <text evidence="2">Belongs to the glycosyltransferase 92 family.</text>
</comment>
<reference evidence="10" key="1">
    <citation type="journal article" date="2021" name="Proc. Natl. Acad. Sci. U.S.A.">
        <title>Three genomes in the algal genus Volvox reveal the fate of a haploid sex-determining region after a transition to homothallism.</title>
        <authorList>
            <person name="Yamamoto K."/>
            <person name="Hamaji T."/>
            <person name="Kawai-Toyooka H."/>
            <person name="Matsuzaki R."/>
            <person name="Takahashi F."/>
            <person name="Nishimura Y."/>
            <person name="Kawachi M."/>
            <person name="Noguchi H."/>
            <person name="Minakuchi Y."/>
            <person name="Umen J.G."/>
            <person name="Toyoda A."/>
            <person name="Nozaki H."/>
        </authorList>
    </citation>
    <scope>NUCLEOTIDE SEQUENCE</scope>
    <source>
        <strain evidence="10">NIES-3780</strain>
    </source>
</reference>
<keyword evidence="11" id="KW-1185">Reference proteome</keyword>
<keyword evidence="5" id="KW-0812">Transmembrane</keyword>
<dbReference type="GO" id="GO:0016757">
    <property type="term" value="F:glycosyltransferase activity"/>
    <property type="evidence" value="ECO:0007669"/>
    <property type="project" value="UniProtKB-KW"/>
</dbReference>
<feature type="signal peptide" evidence="9">
    <location>
        <begin position="1"/>
        <end position="25"/>
    </location>
</feature>
<evidence type="ECO:0000313" key="10">
    <source>
        <dbReference type="EMBL" id="GIL62548.1"/>
    </source>
</evidence>
<evidence type="ECO:0000256" key="5">
    <source>
        <dbReference type="ARBA" id="ARBA00022692"/>
    </source>
</evidence>
<feature type="region of interest" description="Disordered" evidence="8">
    <location>
        <begin position="424"/>
        <end position="461"/>
    </location>
</feature>
<feature type="compositionally biased region" description="Gly residues" evidence="8">
    <location>
        <begin position="229"/>
        <end position="240"/>
    </location>
</feature>
<accession>A0A8J4F6T6</accession>
<organism evidence="10 11">
    <name type="scientific">Volvox africanus</name>
    <dbReference type="NCBI Taxonomy" id="51714"/>
    <lineage>
        <taxon>Eukaryota</taxon>
        <taxon>Viridiplantae</taxon>
        <taxon>Chlorophyta</taxon>
        <taxon>core chlorophytes</taxon>
        <taxon>Chlorophyceae</taxon>
        <taxon>CS clade</taxon>
        <taxon>Chlamydomonadales</taxon>
        <taxon>Volvocaceae</taxon>
        <taxon>Volvox</taxon>
    </lineage>
</organism>
<keyword evidence="4" id="KW-0808">Transferase</keyword>
<proteinExistence type="inferred from homology"/>
<evidence type="ECO:0000256" key="6">
    <source>
        <dbReference type="ARBA" id="ARBA00022989"/>
    </source>
</evidence>
<comment type="subcellular location">
    <subcellularLocation>
        <location evidence="1">Membrane</location>
        <topology evidence="1">Single-pass membrane protein</topology>
    </subcellularLocation>
</comment>
<keyword evidence="6" id="KW-1133">Transmembrane helix</keyword>
<dbReference type="InterPro" id="IPR008166">
    <property type="entry name" value="Glyco_transf_92"/>
</dbReference>
<gene>
    <name evidence="10" type="ORF">Vafri_16636</name>
</gene>
<dbReference type="Pfam" id="PF01697">
    <property type="entry name" value="Glyco_transf_92"/>
    <property type="match status" value="1"/>
</dbReference>
<feature type="region of interest" description="Disordered" evidence="8">
    <location>
        <begin position="760"/>
        <end position="797"/>
    </location>
</feature>
<feature type="compositionally biased region" description="Basic residues" evidence="8">
    <location>
        <begin position="430"/>
        <end position="447"/>
    </location>
</feature>
<evidence type="ECO:0000256" key="9">
    <source>
        <dbReference type="SAM" id="SignalP"/>
    </source>
</evidence>
<dbReference type="GO" id="GO:0016020">
    <property type="term" value="C:membrane"/>
    <property type="evidence" value="ECO:0007669"/>
    <property type="project" value="UniProtKB-SubCell"/>
</dbReference>
<feature type="compositionally biased region" description="Basic and acidic residues" evidence="8">
    <location>
        <begin position="764"/>
        <end position="773"/>
    </location>
</feature>
<dbReference type="GO" id="GO:0005737">
    <property type="term" value="C:cytoplasm"/>
    <property type="evidence" value="ECO:0007669"/>
    <property type="project" value="TreeGrafter"/>
</dbReference>
<dbReference type="PANTHER" id="PTHR21461">
    <property type="entry name" value="GLYCOSYLTRANSFERASE FAMILY 92 PROTEIN"/>
    <property type="match status" value="1"/>
</dbReference>
<evidence type="ECO:0000256" key="1">
    <source>
        <dbReference type="ARBA" id="ARBA00004167"/>
    </source>
</evidence>
<keyword evidence="3" id="KW-0328">Glycosyltransferase</keyword>
<evidence type="ECO:0000256" key="3">
    <source>
        <dbReference type="ARBA" id="ARBA00022676"/>
    </source>
</evidence>